<dbReference type="Pfam" id="PF00391">
    <property type="entry name" value="PEP-utilizers"/>
    <property type="match status" value="1"/>
</dbReference>
<evidence type="ECO:0000313" key="20">
    <source>
        <dbReference type="Proteomes" id="UP000186817"/>
    </source>
</evidence>
<dbReference type="InterPro" id="IPR001841">
    <property type="entry name" value="Znf_RING"/>
</dbReference>
<keyword evidence="7" id="KW-0479">Metal-binding</keyword>
<evidence type="ECO:0000256" key="9">
    <source>
        <dbReference type="ARBA" id="ARBA00022777"/>
    </source>
</evidence>
<dbReference type="Gene3D" id="3.20.20.60">
    <property type="entry name" value="Phosphoenolpyruvate-binding domains"/>
    <property type="match status" value="1"/>
</dbReference>
<dbReference type="OrthoDB" id="205108at2759"/>
<feature type="coiled-coil region" evidence="13">
    <location>
        <begin position="2320"/>
        <end position="2396"/>
    </location>
</feature>
<feature type="transmembrane region" description="Helical" evidence="15">
    <location>
        <begin position="2990"/>
        <end position="3013"/>
    </location>
</feature>
<dbReference type="GO" id="GO:0016301">
    <property type="term" value="F:kinase activity"/>
    <property type="evidence" value="ECO:0007669"/>
    <property type="project" value="UniProtKB-KW"/>
</dbReference>
<protein>
    <recommendedName>
        <fullName evidence="4">pyruvate, phosphate dikinase</fullName>
        <ecNumber evidence="4">2.7.9.1</ecNumber>
    </recommendedName>
</protein>
<comment type="caution">
    <text evidence="19">The sequence shown here is derived from an EMBL/GenBank/DDBJ whole genome shotgun (WGS) entry which is preliminary data.</text>
</comment>
<evidence type="ECO:0000256" key="4">
    <source>
        <dbReference type="ARBA" id="ARBA00011994"/>
    </source>
</evidence>
<evidence type="ECO:0000256" key="13">
    <source>
        <dbReference type="SAM" id="Coils"/>
    </source>
</evidence>
<keyword evidence="6" id="KW-0808">Transferase</keyword>
<dbReference type="InterPro" id="IPR008984">
    <property type="entry name" value="SMAD_FHA_dom_sf"/>
</dbReference>
<dbReference type="Gene3D" id="3.50.30.10">
    <property type="entry name" value="Phosphohistidine domain"/>
    <property type="match status" value="1"/>
</dbReference>
<accession>A0A1Q9DNB1</accession>
<feature type="transmembrane region" description="Helical" evidence="15">
    <location>
        <begin position="3025"/>
        <end position="3044"/>
    </location>
</feature>
<comment type="similarity">
    <text evidence="3">Belongs to the PEP-utilizing enzyme family.</text>
</comment>
<keyword evidence="16" id="KW-0732">Signal</keyword>
<feature type="region of interest" description="Disordered" evidence="14">
    <location>
        <begin position="2689"/>
        <end position="2745"/>
    </location>
</feature>
<dbReference type="GO" id="GO:0050242">
    <property type="term" value="F:pyruvate, phosphate dikinase activity"/>
    <property type="evidence" value="ECO:0007669"/>
    <property type="project" value="UniProtKB-EC"/>
</dbReference>
<evidence type="ECO:0000256" key="5">
    <source>
        <dbReference type="ARBA" id="ARBA00022676"/>
    </source>
</evidence>
<evidence type="ECO:0000313" key="19">
    <source>
        <dbReference type="EMBL" id="OLP96667.1"/>
    </source>
</evidence>
<dbReference type="Gene3D" id="3.30.1490.20">
    <property type="entry name" value="ATP-grasp fold, A domain"/>
    <property type="match status" value="1"/>
</dbReference>
<dbReference type="Gene3D" id="2.60.200.20">
    <property type="match status" value="1"/>
</dbReference>
<dbReference type="GO" id="GO:0016020">
    <property type="term" value="C:membrane"/>
    <property type="evidence" value="ECO:0007669"/>
    <property type="project" value="InterPro"/>
</dbReference>
<feature type="compositionally biased region" description="Acidic residues" evidence="14">
    <location>
        <begin position="195"/>
        <end position="217"/>
    </location>
</feature>
<feature type="compositionally biased region" description="Polar residues" evidence="14">
    <location>
        <begin position="3259"/>
        <end position="3277"/>
    </location>
</feature>
<feature type="domain" description="RING-type" evidence="18">
    <location>
        <begin position="4276"/>
        <end position="4345"/>
    </location>
</feature>
<dbReference type="InterPro" id="IPR008630">
    <property type="entry name" value="Glyco_trans_34"/>
</dbReference>
<keyword evidence="12" id="KW-0863">Zinc-finger</keyword>
<feature type="compositionally biased region" description="Basic and acidic residues" evidence="14">
    <location>
        <begin position="2732"/>
        <end position="2745"/>
    </location>
</feature>
<keyword evidence="19" id="KW-0670">Pyruvate</keyword>
<dbReference type="SUPFAM" id="SSF50985">
    <property type="entry name" value="RCC1/BLIP-II"/>
    <property type="match status" value="2"/>
</dbReference>
<evidence type="ECO:0000256" key="11">
    <source>
        <dbReference type="ARBA" id="ARBA00022842"/>
    </source>
</evidence>
<dbReference type="InterPro" id="IPR000253">
    <property type="entry name" value="FHA_dom"/>
</dbReference>
<keyword evidence="15" id="KW-0812">Transmembrane</keyword>
<dbReference type="EC" id="2.7.9.1" evidence="4"/>
<keyword evidence="9 19" id="KW-0418">Kinase</keyword>
<proteinExistence type="inferred from homology"/>
<feature type="transmembrane region" description="Helical" evidence="15">
    <location>
        <begin position="3155"/>
        <end position="3173"/>
    </location>
</feature>
<dbReference type="Gene3D" id="3.90.550.10">
    <property type="entry name" value="Spore Coat Polysaccharide Biosynthesis Protein SpsA, Chain A"/>
    <property type="match status" value="1"/>
</dbReference>
<comment type="cofactor">
    <cofactor evidence="1">
        <name>Mg(2+)</name>
        <dbReference type="ChEBI" id="CHEBI:18420"/>
    </cofactor>
</comment>
<dbReference type="Gene3D" id="1.10.189.10">
    <property type="entry name" value="Pyruvate Phosphate Dikinase, domain 2"/>
    <property type="match status" value="1"/>
</dbReference>
<dbReference type="GO" id="GO:0016757">
    <property type="term" value="F:glycosyltransferase activity"/>
    <property type="evidence" value="ECO:0007669"/>
    <property type="project" value="UniProtKB-KW"/>
</dbReference>
<feature type="domain" description="FHA" evidence="17">
    <location>
        <begin position="2039"/>
        <end position="2088"/>
    </location>
</feature>
<dbReference type="SUPFAM" id="SSF56059">
    <property type="entry name" value="Glutathione synthetase ATP-binding domain-like"/>
    <property type="match status" value="1"/>
</dbReference>
<dbReference type="Pfam" id="PF02896">
    <property type="entry name" value="PEP-utilizers_C"/>
    <property type="match status" value="1"/>
</dbReference>
<dbReference type="SMART" id="SM00240">
    <property type="entry name" value="FHA"/>
    <property type="match status" value="1"/>
</dbReference>
<dbReference type="InterPro" id="IPR029044">
    <property type="entry name" value="Nucleotide-diphossugar_trans"/>
</dbReference>
<dbReference type="PROSITE" id="PS00370">
    <property type="entry name" value="PEP_ENZYMES_PHOS_SITE"/>
    <property type="match status" value="1"/>
</dbReference>
<dbReference type="EMBL" id="LSRX01000458">
    <property type="protein sequence ID" value="OLP96667.1"/>
    <property type="molecule type" value="Genomic_DNA"/>
</dbReference>
<dbReference type="NCBIfam" id="TIGR01828">
    <property type="entry name" value="pyru_phos_dikin"/>
    <property type="match status" value="1"/>
</dbReference>
<evidence type="ECO:0000256" key="1">
    <source>
        <dbReference type="ARBA" id="ARBA00001946"/>
    </source>
</evidence>
<dbReference type="SUPFAM" id="SSF57850">
    <property type="entry name" value="RING/U-box"/>
    <property type="match status" value="1"/>
</dbReference>
<evidence type="ECO:0000259" key="17">
    <source>
        <dbReference type="PROSITE" id="PS50006"/>
    </source>
</evidence>
<feature type="region of interest" description="Disordered" evidence="14">
    <location>
        <begin position="3892"/>
        <end position="3927"/>
    </location>
</feature>
<dbReference type="PROSITE" id="PS50089">
    <property type="entry name" value="ZF_RING_2"/>
    <property type="match status" value="1"/>
</dbReference>
<feature type="transmembrane region" description="Helical" evidence="15">
    <location>
        <begin position="33"/>
        <end position="53"/>
    </location>
</feature>
<feature type="region of interest" description="Disordered" evidence="14">
    <location>
        <begin position="3259"/>
        <end position="3281"/>
    </location>
</feature>
<evidence type="ECO:0000256" key="14">
    <source>
        <dbReference type="SAM" id="MobiDB-lite"/>
    </source>
</evidence>
<feature type="region of interest" description="Disordered" evidence="14">
    <location>
        <begin position="4481"/>
        <end position="4540"/>
    </location>
</feature>
<dbReference type="InterPro" id="IPR015813">
    <property type="entry name" value="Pyrv/PenolPyrv_kinase-like_dom"/>
</dbReference>
<evidence type="ECO:0000256" key="3">
    <source>
        <dbReference type="ARBA" id="ARBA00007837"/>
    </source>
</evidence>
<feature type="compositionally biased region" description="Basic and acidic residues" evidence="14">
    <location>
        <begin position="4388"/>
        <end position="4404"/>
    </location>
</feature>
<feature type="transmembrane region" description="Helical" evidence="15">
    <location>
        <begin position="3096"/>
        <end position="3116"/>
    </location>
</feature>
<evidence type="ECO:0000256" key="2">
    <source>
        <dbReference type="ARBA" id="ARBA00005664"/>
    </source>
</evidence>
<keyword evidence="10" id="KW-0067">ATP-binding</keyword>
<comment type="similarity">
    <text evidence="2">Belongs to the glycosyltransferase 34 family.</text>
</comment>
<organism evidence="19 20">
    <name type="scientific">Symbiodinium microadriaticum</name>
    <name type="common">Dinoflagellate</name>
    <name type="synonym">Zooxanthella microadriatica</name>
    <dbReference type="NCBI Taxonomy" id="2951"/>
    <lineage>
        <taxon>Eukaryota</taxon>
        <taxon>Sar</taxon>
        <taxon>Alveolata</taxon>
        <taxon>Dinophyceae</taxon>
        <taxon>Suessiales</taxon>
        <taxon>Symbiodiniaceae</taxon>
        <taxon>Symbiodinium</taxon>
    </lineage>
</organism>
<feature type="signal peptide" evidence="16">
    <location>
        <begin position="1"/>
        <end position="15"/>
    </location>
</feature>
<dbReference type="InterPro" id="IPR009091">
    <property type="entry name" value="RCC1/BLIP-II"/>
</dbReference>
<keyword evidence="13" id="KW-0175">Coiled coil</keyword>
<gene>
    <name evidence="19" type="primary">ppdK</name>
    <name evidence="19" type="ORF">AK812_SmicGene21064</name>
</gene>
<keyword evidence="5" id="KW-0328">Glycosyltransferase</keyword>
<dbReference type="Gene3D" id="3.30.40.10">
    <property type="entry name" value="Zinc/RING finger domain, C3HC4 (zinc finger)"/>
    <property type="match status" value="1"/>
</dbReference>
<evidence type="ECO:0000256" key="8">
    <source>
        <dbReference type="ARBA" id="ARBA00022741"/>
    </source>
</evidence>
<dbReference type="SUPFAM" id="SSF49879">
    <property type="entry name" value="SMAD/FHA domain"/>
    <property type="match status" value="1"/>
</dbReference>
<dbReference type="InterPro" id="IPR013815">
    <property type="entry name" value="ATP_grasp_subdomain_1"/>
</dbReference>
<evidence type="ECO:0000259" key="18">
    <source>
        <dbReference type="PROSITE" id="PS50089"/>
    </source>
</evidence>
<dbReference type="GO" id="GO:0005524">
    <property type="term" value="F:ATP binding"/>
    <property type="evidence" value="ECO:0007669"/>
    <property type="project" value="UniProtKB-KW"/>
</dbReference>
<dbReference type="Gene3D" id="2.130.10.30">
    <property type="entry name" value="Regulator of chromosome condensation 1/beta-lactamase-inhibitor protein II"/>
    <property type="match status" value="2"/>
</dbReference>
<dbReference type="InterPro" id="IPR010121">
    <property type="entry name" value="Pyruvate_phosphate_dikinase"/>
</dbReference>
<dbReference type="InterPro" id="IPR025749">
    <property type="entry name" value="Sphingomyelin_synth-like_dom"/>
</dbReference>
<sequence>MLLLLLQACVLYLQGYLKECKTLPPDYLSTLSFFFPVYPAYNAAVALSCLEFFLEWRYFPDFKLWTPLVLLGIVSMALGQGLVSWATRVADRNFWASTRELEEDQLVGGLEIPNRRVVREGTQLALCNPGMLVVVGFVLWAALLHVTMEEEKELFDEFPGLYVNYAALTSCWIPGFPPLLENSAFQREMVDNAPEQEGDELMEQEESEEEIDEEDDLLPTWEGVPKGGAIWNRQFQEFEAQSLANLSWAEATMRFKDDVLMHHIAGEAVRKMDRFSPQHVANTAWAYATLGRRADVLFNALEARALQLLQEEAPDFVPLDLALCCWEPPHCSEYCSRASDRSGMLPWRPLELLLLLLTLVDADVADDDLACAIETSEWKTYHAAYEMAARATAIENSGERRAAAVGLAEQLLARTANVTEVLSCNVGVVAGYYILARLISPTAVDTLGFAGGAPEGLTGLAYRLLQLALVFIFTLRNANRIPEAPAKAWGVTEHHIIPAIMQMRRGHDQRLRREFRNLVPIAPSFRDPKLNIAVVSICAYPEDHPLALPRLTPSNREAYAEHHGYSLRLHLEHPIIGAHGLGVQHAKLATVLAYLQSNEYDWVAWLDCDSIIMNMNRTLDSVIYQYAQYRQGGGPDTEAAPVCGEGEDAEDLDLLTGKWLDSWVADEFREEGAIYISRDSDSDEVQAEARQIGHSGGRLVDGRLEMDFPGGPLQASIVWKKDVEGIPRQVESLKWDNGAVWIHELEDKMEPCREPCRAPGPGCNASLLDPEAKGRHSAWSMKFLHDALTAAHVELQLFGDQDAMILNLMNRQALEATQKGADAGELDPIDRHAAIVPQFELNAYDALNALTMDCDAFVEGDLLVTFPQCKDAEGCNDVFELAADYAKDAEKQLPADCGAWWQRREKMPTWSRYNRFSSASLRVFGPRPLIREVFMNEQSFAWLEHARPDSQLLKAIAATALRTAVSGISLLPEGMAASKWVYDFGEGKADGRAEMKNLLGGKGANLAEMAAIGLPVPPGFTLTTEICTYFYEHGCTYPKELNAQVEQALALVESRTGRKFGDDTNPLLVSVRSGARASMPGMMDTVLNLGLNDVTVESLAKQSGDRRFAFDSYRRFVQMYSDVVLNIELSHFEKLLDRAKEKRGVRLDNELLTEAYKARVELELGREFPEDPQEQLWGAIGAVFNSWMNQRPGAEWRAKTYRQLHDIPESWGTAVNVQAMVFGNMGNDCATGVAFTRNPSNGTNDFYGEFLVNAQGEDVVAGIRTPQELTIKARNSHGSELPSLEEVMPKVFQELMDVRKQLENHFLDMQDIEFTVEKGKLYMLQTRTGKRTAHAALQIAVDMANEGLISKGQAVMRLKPDLIDQLLHPTLDPKAKKNVIAKGLPASPGAASGKVVFTADEAVRRSQDGEKVLLVRIETSPDDIHGLHAAQGVLTTRGGMTSHAAVVARGMGRPCVAGAGDVHVDYGASQFTVGDQRTCVRAGEIVTIDGITGEVILGEVPTVAPQLSGSFGTIMAWADDFRTMKVRANAETPADARTAKDFGAEGIGLVRTEHMFFEGGRIVAMREMILAADEADRKAALAKLLVMQREDITELFRIMDGLPVTVRLLDPPLHEFIPHTEAEMASVAKAAGVPLERVRRRATELREANPMLGHRGCRLAITYPEICEMQARAIFEAAAEVGRTSQSGRTPVAEVMVPLVATLQELDLLKRVIEKTAQAVQKEQGVAFNYHIGTMMLAGKLAGLAEFFSFGTNDLTQTTYGLSRDDAGSFLPEYKEKGIVEQDPFVSLDTEGVGELIEIAVERGRAARKGMKMGICGEHGGDPASIEFCEATGLDYVSCSPFRVPIARLAAAQAAMKKQGEKALQSSTKPVKPSVKVPHLAGEKCAACQVRLGEFSTQQLANMLWGFDHANYADTSFFSTMVQWCSSRPMTFWQKAAGEELVSVMTALRPYASGSPAWKELENFFVNETLRPLAKFLCTSNSSDGYVQGLRQLRTYHAGALYTSWLFEHIAFRQAMVWQLLPLHALDEEVVPLPCDGDAPIGRRPNNFLVCPHLAVSGTHCILHCSAGRPPEFEDCSTNGSFVNDKKLQKGQRCRLADGDVLSLTKPLDAEVEPKDGVEPGPRIQYKLVFHGELEEPKEDLGEIPATAPDAKRPDAVAQGENRFAYYLSIQEQQSKAKLKADLLVSQRELDEERQRVENLSLELRKVRQQAEEERLRREEAEEAQDKLGEEVEALRVEARQLKELTVAHEELRGRHATSEKELAERSRQCEDLEAQQQQLRQDLTLAGEAQQKLRQQLAELQVCAKQVQEWAERLIRQQQLEAEQDAERASEEGQRLQEELQVIASSREKLEADVSASREALAKAEADERSARSKLDDVTAKRTELECQAAAAQSDAETKRNAFKVAEQRSATARALLTQLGEVGKGLSSEPGRRLELWDEVLQENLPGAAKPLEEALAATCREEPVPDGQLRVRDSELSLQECEKPRQEPLLTAQPTLAAMELDDEDKDGAPLASEPPPTVPQAENVGLSTAWSLEVLDVESAPPRKKLRHDCINFLGDANDARAARKVEDLVQFYILPPEPRWLPDGYDDDDVQANRAEIPSLLELLDIKRRVQPSSHFIALHLSAELWIDGPSEGASRKIWRVVPTRPPRRSGLVFVRGEKLEDRLRGSAFRCRFARRSVHMDRLRVSPRRNNSRDMALSSEDAIGRSPTDGDRERDQRMDDTTTAIHRVHESNRQLKPDRADPFGMQARLAIARHPVCPLRSLAGQKEKDNFQLESGMQNKVEGDMSEACADIRELMKLLNGKDEKPETETERKERKETLRKQLKEFVAHMETPEDVVGKLLEDKCIDRAAELTVLAKIYSKLSDIKLAAVRRCAAYPRLVDWKDQKGLQTDSKVKAKYVLYPMFLFFCCFALQSFLLHVTTALYVRYMDRIKVELEDLRSDSNHSVGLSKVEGGEMFDLVSHLFVATETGENEAVRDGNVKIPMFILDLSGIIPAGLCVLTFGASAWLDRFHIGLWYKTFLVACCMAIMKGILDLVTVLPDSIGWKQCQARLGDDALARLRKRAWFSNFWATLSEAIIDEIVGVEGKRMRYCADMMVSGHTYFAALFSLAAYKLTGAVDFPLWAQRLVALVCVLCLILEMVLVAAARFHYTVDMLVSVILVCLLWDSLRMEQWSSDLSEGYNWRDPEWCRVGPWWKLFRLETARAKPRDELRQDGGESKEPKVLPSQATFLINLRMLSGKAPWSLDDVVSSGAQESNYTNDQASPTSQQAPQDSWRCDEGIPLIGRNCSSLKEHGMPDDDDPGFGMKTATLRDYQRKHHAEVTALSQVVEAIRDMQETAAKTSGNAGDIQVHGWVELFVPHYPCSRKTETLPGIVIVRLTGIFLLSGRHAWVDVSPDVLIAEVRRKAERSLDTYLEGLVSQAGEPLPEWSTVHLADLEDGGKLFAHVKARKLFPLSQGVALVREDGSAALWGYDGIAAPDLPCGVRQVSGSERALAALLSDGSVVTWGEEFCGGDSSAVQQQLRNVVHVQANYAAFAATLADGRVVSWGCVGHGGDSGAVQGELHDVRHVSSSLRAFAALRSDGSVVTWGDSGHGGDSVAVQSRLRDVQKLYATYSDFAALLADGTAVTWGGSSSLPSFSNVRHISTTVGAFAALLSDGTVRTWGELETGGDSSAVQERLRNVCMLHGSGAAFAAVTGDGSLVTWGDESCGGGSASGVQGEVLGVRSLCATAGAFAAILEDGSVATWGDPEHGGDSRKVEEQLHDVLQIEASFSSFAALLADGTVVTWGLASNDTPKTACCTGALVQFAARHPQISVRVGHDDWRHWLRRLDKYWDPHDERHHLLSINARQLRDLDKNIGEAIPENYRMALRGTLGATGIAGERPPMAARGSMPPPAGYPAVNEAAQQSEAPATAPEALPPPLAGVLPAQDIEQTSNHGIRALHSSMATGMQQVLWSDTSKNPTCDDQSDGSLSYRSCASASSSVLEGGALSAVSDGEECPQAAAVITEKEMQDVIAELQEKWGECCGLYVHGSTIFANQPPHDLDLIAVIDHAKQEVPQDSPDSQFTLGRCEVSVYERRCFFEKLHAMDLTMLTCLSTPKRFVLKELQDERLRSFELDLQLLEESVTSYAEYTWLKAQRVLNDWKDPYKSSKNAYFVFRVLEFGCQLADHGRIVDLKAANHMWDVIKELYQVLNIQPQEEETAQDVIEAVLARHFKASVARFEAKVEAARQRAERAERLGGVQDARVSAAEEKVETADVSETSAPNWDTCVVCLEPTSGCGKKELNQLLQSPSDANVAETWVQLVNCRHCFHTACIADAVRASLKADRALRHAACPVCRASVVFDFQARSSLSRRRRKRRMSFAGYPATIRNPEHRQRHGRQGRDDRNDRDDRDHERVNTAALPLRLPDHRDRQELTWFPKMFWKFGDVLPQELKLCGADALVAATTPTPPQILGLATEAKQRAEAIAEVEQALRPIPSTNSSTMRRSTTPRGDAGGGASPAGPSQPQLDTTGMVRERIGLDKLRQSTDMSDSG</sequence>
<dbReference type="Gene3D" id="1.20.80.30">
    <property type="match status" value="1"/>
</dbReference>
<keyword evidence="8" id="KW-0547">Nucleotide-binding</keyword>
<feature type="region of interest" description="Disordered" evidence="14">
    <location>
        <begin position="4363"/>
        <end position="4408"/>
    </location>
</feature>
<name>A0A1Q9DNB1_SYMMI</name>
<dbReference type="PROSITE" id="PS00742">
    <property type="entry name" value="PEP_ENZYMES_2"/>
    <property type="match status" value="1"/>
</dbReference>
<dbReference type="InterPro" id="IPR002192">
    <property type="entry name" value="PPDK_AMP/ATP-bd"/>
</dbReference>
<evidence type="ECO:0000256" key="7">
    <source>
        <dbReference type="ARBA" id="ARBA00022723"/>
    </source>
</evidence>
<dbReference type="Proteomes" id="UP000186817">
    <property type="component" value="Unassembled WGS sequence"/>
</dbReference>
<feature type="transmembrane region" description="Helical" evidence="15">
    <location>
        <begin position="130"/>
        <end position="148"/>
    </location>
</feature>
<dbReference type="Pfam" id="PF01326">
    <property type="entry name" value="PPDK_N"/>
    <property type="match status" value="2"/>
</dbReference>
<dbReference type="InterPro" id="IPR040442">
    <property type="entry name" value="Pyrv_kinase-like_dom_sf"/>
</dbReference>
<dbReference type="InterPro" id="IPR018274">
    <property type="entry name" value="PEP_util_AS"/>
</dbReference>
<feature type="transmembrane region" description="Helical" evidence="15">
    <location>
        <begin position="65"/>
        <end position="86"/>
    </location>
</feature>
<evidence type="ECO:0000256" key="16">
    <source>
        <dbReference type="SAM" id="SignalP"/>
    </source>
</evidence>
<feature type="compositionally biased region" description="Low complexity" evidence="14">
    <location>
        <begin position="4485"/>
        <end position="4498"/>
    </location>
</feature>
<dbReference type="SUPFAM" id="SSF51621">
    <property type="entry name" value="Phosphoenolpyruvate/pyruvate domain"/>
    <property type="match status" value="1"/>
</dbReference>
<dbReference type="PANTHER" id="PTHR22931:SF9">
    <property type="entry name" value="PYRUVATE, PHOSPHATE DIKINASE 1, CHLOROPLASTIC"/>
    <property type="match status" value="1"/>
</dbReference>
<dbReference type="Pfam" id="PF05637">
    <property type="entry name" value="Glyco_transf_34"/>
    <property type="match status" value="1"/>
</dbReference>
<dbReference type="NCBIfam" id="NF004531">
    <property type="entry name" value="PRK05878.1"/>
    <property type="match status" value="1"/>
</dbReference>
<keyword evidence="15" id="KW-1133">Transmembrane helix</keyword>
<dbReference type="Gene3D" id="3.30.470.20">
    <property type="entry name" value="ATP-grasp fold, B domain"/>
    <property type="match status" value="1"/>
</dbReference>
<feature type="compositionally biased region" description="Basic and acidic residues" evidence="14">
    <location>
        <begin position="4521"/>
        <end position="4532"/>
    </location>
</feature>
<dbReference type="Pfam" id="PF14360">
    <property type="entry name" value="PAP2_C"/>
    <property type="match status" value="1"/>
</dbReference>
<evidence type="ECO:0000256" key="12">
    <source>
        <dbReference type="PROSITE-ProRule" id="PRU00175"/>
    </source>
</evidence>
<dbReference type="PROSITE" id="PS50006">
    <property type="entry name" value="FHA_DOMAIN"/>
    <property type="match status" value="1"/>
</dbReference>
<feature type="transmembrane region" description="Helical" evidence="15">
    <location>
        <begin position="3128"/>
        <end position="3148"/>
    </location>
</feature>
<feature type="transmembrane region" description="Helical" evidence="15">
    <location>
        <begin position="2903"/>
        <end position="2930"/>
    </location>
</feature>
<dbReference type="SMART" id="SM00184">
    <property type="entry name" value="RING"/>
    <property type="match status" value="1"/>
</dbReference>
<dbReference type="InterPro" id="IPR000121">
    <property type="entry name" value="PEP_util_C"/>
</dbReference>
<dbReference type="InterPro" id="IPR023151">
    <property type="entry name" value="PEP_util_CS"/>
</dbReference>
<dbReference type="PANTHER" id="PTHR22931">
    <property type="entry name" value="PHOSPHOENOLPYRUVATE DIKINASE-RELATED"/>
    <property type="match status" value="1"/>
</dbReference>
<evidence type="ECO:0000256" key="6">
    <source>
        <dbReference type="ARBA" id="ARBA00022679"/>
    </source>
</evidence>
<feature type="compositionally biased region" description="Basic and acidic residues" evidence="14">
    <location>
        <begin position="2713"/>
        <end position="2725"/>
    </location>
</feature>
<evidence type="ECO:0000256" key="10">
    <source>
        <dbReference type="ARBA" id="ARBA00022840"/>
    </source>
</evidence>
<feature type="coiled-coil region" evidence="13">
    <location>
        <begin position="2176"/>
        <end position="2290"/>
    </location>
</feature>
<keyword evidence="20" id="KW-1185">Reference proteome</keyword>
<keyword evidence="12" id="KW-0862">Zinc</keyword>
<evidence type="ECO:0000256" key="15">
    <source>
        <dbReference type="SAM" id="Phobius"/>
    </source>
</evidence>
<feature type="region of interest" description="Disordered" evidence="14">
    <location>
        <begin position="195"/>
        <end position="218"/>
    </location>
</feature>
<dbReference type="SUPFAM" id="SSF52009">
    <property type="entry name" value="Phosphohistidine domain"/>
    <property type="match status" value="1"/>
</dbReference>
<feature type="chain" id="PRO_5013181056" description="pyruvate, phosphate dikinase" evidence="16">
    <location>
        <begin position="16"/>
        <end position="4540"/>
    </location>
</feature>
<reference evidence="19 20" key="1">
    <citation type="submission" date="2016-02" db="EMBL/GenBank/DDBJ databases">
        <title>Genome analysis of coral dinoflagellate symbionts highlights evolutionary adaptations to a symbiotic lifestyle.</title>
        <authorList>
            <person name="Aranda M."/>
            <person name="Li Y."/>
            <person name="Liew Y.J."/>
            <person name="Baumgarten S."/>
            <person name="Simakov O."/>
            <person name="Wilson M."/>
            <person name="Piel J."/>
            <person name="Ashoor H."/>
            <person name="Bougouffa S."/>
            <person name="Bajic V.B."/>
            <person name="Ryu T."/>
            <person name="Ravasi T."/>
            <person name="Bayer T."/>
            <person name="Micklem G."/>
            <person name="Kim H."/>
            <person name="Bhak J."/>
            <person name="Lajeunesse T.C."/>
            <person name="Voolstra C.R."/>
        </authorList>
    </citation>
    <scope>NUCLEOTIDE SEQUENCE [LARGE SCALE GENOMIC DNA]</scope>
    <source>
        <strain evidence="19 20">CCMP2467</strain>
    </source>
</reference>
<dbReference type="Pfam" id="PF00498">
    <property type="entry name" value="FHA"/>
    <property type="match status" value="1"/>
</dbReference>
<dbReference type="InterPro" id="IPR013083">
    <property type="entry name" value="Znf_RING/FYVE/PHD"/>
</dbReference>
<keyword evidence="15" id="KW-0472">Membrane</keyword>
<keyword evidence="11" id="KW-0460">Magnesium</keyword>
<dbReference type="InterPro" id="IPR036637">
    <property type="entry name" value="Phosphohistidine_dom_sf"/>
</dbReference>
<dbReference type="GO" id="GO:0008270">
    <property type="term" value="F:zinc ion binding"/>
    <property type="evidence" value="ECO:0007669"/>
    <property type="project" value="UniProtKB-KW"/>
</dbReference>
<dbReference type="InterPro" id="IPR008279">
    <property type="entry name" value="PEP-util_enz_mobile_dom"/>
</dbReference>